<gene>
    <name evidence="2" type="ORF">C1Y40_03202</name>
</gene>
<comment type="caution">
    <text evidence="2">The sequence shown here is derived from an EMBL/GenBank/DDBJ whole genome shotgun (WGS) entry which is preliminary data.</text>
</comment>
<accession>A0A2S8BJ24</accession>
<proteinExistence type="predicted"/>
<organism evidence="2 3">
    <name type="scientific">Mycobacterium talmoniae</name>
    <dbReference type="NCBI Taxonomy" id="1858794"/>
    <lineage>
        <taxon>Bacteria</taxon>
        <taxon>Bacillati</taxon>
        <taxon>Actinomycetota</taxon>
        <taxon>Actinomycetes</taxon>
        <taxon>Mycobacteriales</taxon>
        <taxon>Mycobacteriaceae</taxon>
        <taxon>Mycobacterium</taxon>
    </lineage>
</organism>
<protein>
    <submittedName>
        <fullName evidence="2">Uncharacterized protein</fullName>
    </submittedName>
</protein>
<sequence length="112" mass="11977">MATSSWEWVRSAYRPRVSTRYLAACTRAACASVLFRLPDSSTRISRSPAFCEARQAPKRSAPAVSPSACAVPVAQPLHAKPNASTAAATNRSTEPHRTSREPIVMSLLPAGP</sequence>
<name>A0A2S8BJ24_9MYCO</name>
<feature type="compositionally biased region" description="Low complexity" evidence="1">
    <location>
        <begin position="82"/>
        <end position="92"/>
    </location>
</feature>
<evidence type="ECO:0000313" key="3">
    <source>
        <dbReference type="Proteomes" id="UP000238296"/>
    </source>
</evidence>
<feature type="region of interest" description="Disordered" evidence="1">
    <location>
        <begin position="79"/>
        <end position="112"/>
    </location>
</feature>
<evidence type="ECO:0000256" key="1">
    <source>
        <dbReference type="SAM" id="MobiDB-lite"/>
    </source>
</evidence>
<evidence type="ECO:0000313" key="2">
    <source>
        <dbReference type="EMBL" id="PQM46625.1"/>
    </source>
</evidence>
<dbReference type="Proteomes" id="UP000238296">
    <property type="component" value="Unassembled WGS sequence"/>
</dbReference>
<reference evidence="2 3" key="1">
    <citation type="journal article" date="2017" name="Int. J. Syst. Evol. Microbiol.">
        <title>Mycobacterium talmoniae sp. nov., a slowly growing mycobacterium isolated from human respiratory samples.</title>
        <authorList>
            <person name="Davidson R.M."/>
            <person name="DeGroote M.A."/>
            <person name="Marola J.L."/>
            <person name="Buss S."/>
            <person name="Jones V."/>
            <person name="McNeil M.R."/>
            <person name="Freifeld A.G."/>
            <person name="Elaine Epperson L."/>
            <person name="Hasan N.A."/>
            <person name="Jackson M."/>
            <person name="Iwen P.C."/>
            <person name="Salfinger M."/>
            <person name="Strong M."/>
        </authorList>
    </citation>
    <scope>NUCLEOTIDE SEQUENCE [LARGE SCALE GENOMIC DNA]</scope>
    <source>
        <strain evidence="2 3">ATCC BAA-2683</strain>
    </source>
</reference>
<dbReference type="EMBL" id="PPEA01000457">
    <property type="protein sequence ID" value="PQM46625.1"/>
    <property type="molecule type" value="Genomic_DNA"/>
</dbReference>
<dbReference type="AlphaFoldDB" id="A0A2S8BJ24"/>